<dbReference type="SUPFAM" id="SSF46785">
    <property type="entry name" value="Winged helix' DNA-binding domain"/>
    <property type="match status" value="1"/>
</dbReference>
<comment type="caution">
    <text evidence="6">The sequence shown here is derived from an EMBL/GenBank/DDBJ whole genome shotgun (WGS) entry which is preliminary data.</text>
</comment>
<keyword evidence="3" id="KW-0238">DNA-binding</keyword>
<dbReference type="NCBIfam" id="NF033788">
    <property type="entry name" value="HTH_metalloreg"/>
    <property type="match status" value="1"/>
</dbReference>
<protein>
    <submittedName>
        <fullName evidence="6">Transcriptional regulator</fullName>
    </submittedName>
</protein>
<organism evidence="6 7">
    <name type="scientific">Mesosutterella multiformis</name>
    <dbReference type="NCBI Taxonomy" id="2259133"/>
    <lineage>
        <taxon>Bacteria</taxon>
        <taxon>Pseudomonadati</taxon>
        <taxon>Pseudomonadota</taxon>
        <taxon>Betaproteobacteria</taxon>
        <taxon>Burkholderiales</taxon>
        <taxon>Sutterellaceae</taxon>
        <taxon>Mesosutterella</taxon>
    </lineage>
</organism>
<accession>A0A388SH07</accession>
<proteinExistence type="predicted"/>
<dbReference type="FunFam" id="1.10.10.10:FF:000279">
    <property type="entry name" value="Transcriptional regulator, ArsR family"/>
    <property type="match status" value="1"/>
</dbReference>
<dbReference type="InterPro" id="IPR011991">
    <property type="entry name" value="ArsR-like_HTH"/>
</dbReference>
<keyword evidence="4" id="KW-0804">Transcription</keyword>
<keyword evidence="7" id="KW-1185">Reference proteome</keyword>
<dbReference type="NCBIfam" id="NF007528">
    <property type="entry name" value="PRK10141.1"/>
    <property type="match status" value="1"/>
</dbReference>
<dbReference type="RefSeq" id="WP_116270920.1">
    <property type="nucleotide sequence ID" value="NZ_BGZJ01000002.1"/>
</dbReference>
<dbReference type="EMBL" id="BGZJ01000002">
    <property type="protein sequence ID" value="GBO94701.1"/>
    <property type="molecule type" value="Genomic_DNA"/>
</dbReference>
<dbReference type="GO" id="GO:0003677">
    <property type="term" value="F:DNA binding"/>
    <property type="evidence" value="ECO:0007669"/>
    <property type="project" value="UniProtKB-KW"/>
</dbReference>
<dbReference type="GO" id="GO:0046685">
    <property type="term" value="P:response to arsenic-containing substance"/>
    <property type="evidence" value="ECO:0007669"/>
    <property type="project" value="UniProtKB-KW"/>
</dbReference>
<keyword evidence="2" id="KW-0805">Transcription regulation</keyword>
<evidence type="ECO:0000256" key="1">
    <source>
        <dbReference type="ARBA" id="ARBA00022849"/>
    </source>
</evidence>
<dbReference type="Proteomes" id="UP000266091">
    <property type="component" value="Unassembled WGS sequence"/>
</dbReference>
<dbReference type="InterPro" id="IPR051081">
    <property type="entry name" value="HTH_MetalResp_TranReg"/>
</dbReference>
<dbReference type="PROSITE" id="PS50987">
    <property type="entry name" value="HTH_ARSR_2"/>
    <property type="match status" value="1"/>
</dbReference>
<keyword evidence="1" id="KW-0059">Arsenical resistance</keyword>
<dbReference type="Gene3D" id="1.10.10.10">
    <property type="entry name" value="Winged helix-like DNA-binding domain superfamily/Winged helix DNA-binding domain"/>
    <property type="match status" value="1"/>
</dbReference>
<dbReference type="GO" id="GO:0003700">
    <property type="term" value="F:DNA-binding transcription factor activity"/>
    <property type="evidence" value="ECO:0007669"/>
    <property type="project" value="InterPro"/>
</dbReference>
<evidence type="ECO:0000313" key="6">
    <source>
        <dbReference type="EMBL" id="GBO94701.1"/>
    </source>
</evidence>
<sequence>MILLLTPLQLFKTLSDDTRLSIVLLLREMGELCVCDIGAALDAPQPKISRHLGMLRDAGVLLDRKEGKWVHYRLSPQMPAWAARVIEEAWEADRTAARKLASKLTSVNGTADGKSCCG</sequence>
<gene>
    <name evidence="6" type="primary">arsR</name>
    <name evidence="6" type="ORF">MESMUL_20550</name>
</gene>
<name>A0A388SH07_9BURK</name>
<reference evidence="6 7" key="1">
    <citation type="journal article" date="2018" name="Int. J. Syst. Evol. Microbiol.">
        <title>Mesosutterella multiformis gen. nov., sp. nov., a member of the family Sutterellaceae and Sutterella megalosphaeroides sp. nov., isolated from human faeces.</title>
        <authorList>
            <person name="Sakamoto M."/>
            <person name="Ikeyama N."/>
            <person name="Kunihiro T."/>
            <person name="Iino T."/>
            <person name="Yuki M."/>
            <person name="Ohkuma M."/>
        </authorList>
    </citation>
    <scope>NUCLEOTIDE SEQUENCE [LARGE SCALE GENOMIC DNA]</scope>
    <source>
        <strain evidence="6 7">4NBBH2</strain>
    </source>
</reference>
<dbReference type="InterPro" id="IPR036388">
    <property type="entry name" value="WH-like_DNA-bd_sf"/>
</dbReference>
<dbReference type="PANTHER" id="PTHR33154:SF18">
    <property type="entry name" value="ARSENICAL RESISTANCE OPERON REPRESSOR"/>
    <property type="match status" value="1"/>
</dbReference>
<evidence type="ECO:0000313" key="7">
    <source>
        <dbReference type="Proteomes" id="UP000266091"/>
    </source>
</evidence>
<evidence type="ECO:0000256" key="3">
    <source>
        <dbReference type="ARBA" id="ARBA00023125"/>
    </source>
</evidence>
<dbReference type="Pfam" id="PF01022">
    <property type="entry name" value="HTH_5"/>
    <property type="match status" value="1"/>
</dbReference>
<dbReference type="InterPro" id="IPR001845">
    <property type="entry name" value="HTH_ArsR_DNA-bd_dom"/>
</dbReference>
<evidence type="ECO:0000256" key="2">
    <source>
        <dbReference type="ARBA" id="ARBA00023015"/>
    </source>
</evidence>
<feature type="domain" description="HTH arsR-type" evidence="5">
    <location>
        <begin position="1"/>
        <end position="93"/>
    </location>
</feature>
<dbReference type="PANTHER" id="PTHR33154">
    <property type="entry name" value="TRANSCRIPTIONAL REGULATOR, ARSR FAMILY"/>
    <property type="match status" value="1"/>
</dbReference>
<dbReference type="PRINTS" id="PR00778">
    <property type="entry name" value="HTHARSR"/>
</dbReference>
<dbReference type="InterPro" id="IPR036390">
    <property type="entry name" value="WH_DNA-bd_sf"/>
</dbReference>
<evidence type="ECO:0000256" key="4">
    <source>
        <dbReference type="ARBA" id="ARBA00023163"/>
    </source>
</evidence>
<dbReference type="CDD" id="cd00090">
    <property type="entry name" value="HTH_ARSR"/>
    <property type="match status" value="1"/>
</dbReference>
<dbReference type="AlphaFoldDB" id="A0A388SH07"/>
<evidence type="ECO:0000259" key="5">
    <source>
        <dbReference type="PROSITE" id="PS50987"/>
    </source>
</evidence>
<dbReference type="SMART" id="SM00418">
    <property type="entry name" value="HTH_ARSR"/>
    <property type="match status" value="1"/>
</dbReference>